<feature type="transmembrane region" description="Helical" evidence="19">
    <location>
        <begin position="235"/>
        <end position="259"/>
    </location>
</feature>
<feature type="transmembrane region" description="Helical" evidence="19">
    <location>
        <begin position="180"/>
        <end position="199"/>
    </location>
</feature>
<dbReference type="GO" id="GO:0005886">
    <property type="term" value="C:plasma membrane"/>
    <property type="evidence" value="ECO:0007669"/>
    <property type="project" value="UniProtKB-SubCell"/>
</dbReference>
<dbReference type="NCBIfam" id="TIGR00317">
    <property type="entry name" value="cobS"/>
    <property type="match status" value="1"/>
</dbReference>
<comment type="cofactor">
    <cofactor evidence="1 19">
        <name>Mg(2+)</name>
        <dbReference type="ChEBI" id="CHEBI:18420"/>
    </cofactor>
</comment>
<evidence type="ECO:0000256" key="19">
    <source>
        <dbReference type="HAMAP-Rule" id="MF_00719"/>
    </source>
</evidence>
<comment type="pathway">
    <text evidence="3 19">Cofactor biosynthesis; adenosylcobalamin biosynthesis; adenosylcobalamin from cob(II)yrinate a,c-diamide: step 7/7.</text>
</comment>
<comment type="similarity">
    <text evidence="4 19">Belongs to the CobS family.</text>
</comment>
<keyword evidence="12 19" id="KW-1133">Transmembrane helix</keyword>
<dbReference type="GO" id="GO:0009236">
    <property type="term" value="P:cobalamin biosynthetic process"/>
    <property type="evidence" value="ECO:0007669"/>
    <property type="project" value="UniProtKB-UniRule"/>
</dbReference>
<feature type="transmembrane region" description="Helical" evidence="19">
    <location>
        <begin position="35"/>
        <end position="56"/>
    </location>
</feature>
<comment type="subcellular location">
    <subcellularLocation>
        <location evidence="2 19">Cell membrane</location>
        <topology evidence="2 19">Multi-pass membrane protein</topology>
    </subcellularLocation>
</comment>
<keyword evidence="7 19" id="KW-1003">Cell membrane</keyword>
<comment type="function">
    <text evidence="14 19">Joins adenosylcobinamide-GDP and alpha-ribazole to generate adenosylcobalamin (Ado-cobalamin). Also synthesizes adenosylcobalamin 5'-phosphate from adenosylcobinamide-GDP and alpha-ribazole 5'-phosphate.</text>
</comment>
<evidence type="ECO:0000256" key="10">
    <source>
        <dbReference type="ARBA" id="ARBA00022692"/>
    </source>
</evidence>
<evidence type="ECO:0000256" key="8">
    <source>
        <dbReference type="ARBA" id="ARBA00022573"/>
    </source>
</evidence>
<evidence type="ECO:0000256" key="2">
    <source>
        <dbReference type="ARBA" id="ARBA00004651"/>
    </source>
</evidence>
<evidence type="ECO:0000256" key="6">
    <source>
        <dbReference type="ARBA" id="ARBA00015850"/>
    </source>
</evidence>
<feature type="transmembrane region" description="Helical" evidence="19">
    <location>
        <begin position="109"/>
        <end position="127"/>
    </location>
</feature>
<keyword evidence="13 19" id="KW-0472">Membrane</keyword>
<gene>
    <name evidence="19 20" type="primary">cobS</name>
    <name evidence="20" type="ORF">G4D64_06745</name>
</gene>
<dbReference type="GO" id="GO:0051073">
    <property type="term" value="F:adenosylcobinamide-GDP ribazoletransferase activity"/>
    <property type="evidence" value="ECO:0007669"/>
    <property type="project" value="UniProtKB-UniRule"/>
</dbReference>
<evidence type="ECO:0000256" key="13">
    <source>
        <dbReference type="ARBA" id="ARBA00023136"/>
    </source>
</evidence>
<evidence type="ECO:0000256" key="1">
    <source>
        <dbReference type="ARBA" id="ARBA00001946"/>
    </source>
</evidence>
<protein>
    <recommendedName>
        <fullName evidence="6 19">Adenosylcobinamide-GDP ribazoletransferase</fullName>
        <ecNumber evidence="5 19">2.7.8.26</ecNumber>
    </recommendedName>
    <alternativeName>
        <fullName evidence="16 19">Cobalamin synthase</fullName>
    </alternativeName>
    <alternativeName>
        <fullName evidence="15 19">Cobalamin-5'-phosphate synthase</fullName>
    </alternativeName>
</protein>
<dbReference type="GO" id="GO:0008818">
    <property type="term" value="F:cobalamin 5'-phosphate synthase activity"/>
    <property type="evidence" value="ECO:0007669"/>
    <property type="project" value="UniProtKB-UniRule"/>
</dbReference>
<dbReference type="InterPro" id="IPR003805">
    <property type="entry name" value="CobS"/>
</dbReference>
<keyword evidence="11 19" id="KW-0460">Magnesium</keyword>
<dbReference type="PANTHER" id="PTHR34148">
    <property type="entry name" value="ADENOSYLCOBINAMIDE-GDP RIBAZOLETRANSFERASE"/>
    <property type="match status" value="1"/>
</dbReference>
<dbReference type="AlphaFoldDB" id="A0A6B3VVD3"/>
<dbReference type="HAMAP" id="MF_00719">
    <property type="entry name" value="CobS"/>
    <property type="match status" value="1"/>
</dbReference>
<keyword evidence="21" id="KW-1185">Reference proteome</keyword>
<evidence type="ECO:0000256" key="12">
    <source>
        <dbReference type="ARBA" id="ARBA00022989"/>
    </source>
</evidence>
<evidence type="ECO:0000313" key="20">
    <source>
        <dbReference type="EMBL" id="NEY81218.1"/>
    </source>
</evidence>
<keyword evidence="9 19" id="KW-0808">Transferase</keyword>
<evidence type="ECO:0000256" key="18">
    <source>
        <dbReference type="ARBA" id="ARBA00049504"/>
    </source>
</evidence>
<feature type="transmembrane region" description="Helical" evidence="19">
    <location>
        <begin position="139"/>
        <end position="159"/>
    </location>
</feature>
<keyword evidence="8 19" id="KW-0169">Cobalamin biosynthesis</keyword>
<evidence type="ECO:0000256" key="3">
    <source>
        <dbReference type="ARBA" id="ARBA00004663"/>
    </source>
</evidence>
<proteinExistence type="inferred from homology"/>
<dbReference type="Pfam" id="PF02654">
    <property type="entry name" value="CobS"/>
    <property type="match status" value="1"/>
</dbReference>
<comment type="caution">
    <text evidence="20">The sequence shown here is derived from an EMBL/GenBank/DDBJ whole genome shotgun (WGS) entry which is preliminary data.</text>
</comment>
<evidence type="ECO:0000256" key="7">
    <source>
        <dbReference type="ARBA" id="ARBA00022475"/>
    </source>
</evidence>
<comment type="catalytic activity">
    <reaction evidence="17 19">
        <text>alpha-ribazole + adenosylcob(III)inamide-GDP = adenosylcob(III)alamin + GMP + H(+)</text>
        <dbReference type="Rhea" id="RHEA:16049"/>
        <dbReference type="ChEBI" id="CHEBI:10329"/>
        <dbReference type="ChEBI" id="CHEBI:15378"/>
        <dbReference type="ChEBI" id="CHEBI:18408"/>
        <dbReference type="ChEBI" id="CHEBI:58115"/>
        <dbReference type="ChEBI" id="CHEBI:60487"/>
        <dbReference type="EC" id="2.7.8.26"/>
    </reaction>
</comment>
<evidence type="ECO:0000256" key="17">
    <source>
        <dbReference type="ARBA" id="ARBA00048623"/>
    </source>
</evidence>
<keyword evidence="10 19" id="KW-0812">Transmembrane</keyword>
<dbReference type="Proteomes" id="UP000472971">
    <property type="component" value="Unassembled WGS sequence"/>
</dbReference>
<evidence type="ECO:0000256" key="16">
    <source>
        <dbReference type="ARBA" id="ARBA00032853"/>
    </source>
</evidence>
<evidence type="ECO:0000256" key="9">
    <source>
        <dbReference type="ARBA" id="ARBA00022679"/>
    </source>
</evidence>
<evidence type="ECO:0000256" key="14">
    <source>
        <dbReference type="ARBA" id="ARBA00025228"/>
    </source>
</evidence>
<accession>A0A6B3VVD3</accession>
<dbReference type="UniPathway" id="UPA00148">
    <property type="reaction ID" value="UER00238"/>
</dbReference>
<evidence type="ECO:0000256" key="15">
    <source>
        <dbReference type="ARBA" id="ARBA00032605"/>
    </source>
</evidence>
<comment type="catalytic activity">
    <reaction evidence="18 19">
        <text>alpha-ribazole 5'-phosphate + adenosylcob(III)inamide-GDP = adenosylcob(III)alamin 5'-phosphate + GMP + H(+)</text>
        <dbReference type="Rhea" id="RHEA:23560"/>
        <dbReference type="ChEBI" id="CHEBI:15378"/>
        <dbReference type="ChEBI" id="CHEBI:57918"/>
        <dbReference type="ChEBI" id="CHEBI:58115"/>
        <dbReference type="ChEBI" id="CHEBI:60487"/>
        <dbReference type="ChEBI" id="CHEBI:60493"/>
        <dbReference type="EC" id="2.7.8.26"/>
    </reaction>
</comment>
<evidence type="ECO:0000256" key="4">
    <source>
        <dbReference type="ARBA" id="ARBA00010561"/>
    </source>
</evidence>
<dbReference type="EC" id="2.7.8.26" evidence="5 19"/>
<evidence type="ECO:0000313" key="21">
    <source>
        <dbReference type="Proteomes" id="UP000472971"/>
    </source>
</evidence>
<evidence type="ECO:0000256" key="5">
    <source>
        <dbReference type="ARBA" id="ARBA00013200"/>
    </source>
</evidence>
<sequence length="261" mass="29911">MIRGFFINLQFFTSIPIPFQLSMDKQAVKRSVQMFPILGILQGLLYASILYGLIQWTPFTPLASAFLFTLFTIIFTGGLHLDGWIDTSDAFFSYREKEKRLEIMKDPRVGAFGVLSVIILLSSRFFFFYEVTLFVQPSSYFLVALVPFLSRSMMGYFLLSIQTAKKEGLGYFLQQAADKTALWIYPFYFFIVFILLAIFNKDALFGGFILLLVIVFLATFFFYKIRSWFGGITGDVLGASVEGAEAVLWMTVWLLHYFVMG</sequence>
<reference evidence="20 21" key="1">
    <citation type="submission" date="2020-02" db="EMBL/GenBank/DDBJ databases">
        <title>Bacillus aquiflavi sp. nov., isolated from yellow water of strong flavor Chinese baijiu in Yibin region of China.</title>
        <authorList>
            <person name="Xie J."/>
        </authorList>
    </citation>
    <scope>NUCLEOTIDE SEQUENCE [LARGE SCALE GENOMIC DNA]</scope>
    <source>
        <strain evidence="20 21">3H-10</strain>
    </source>
</reference>
<dbReference type="PANTHER" id="PTHR34148:SF1">
    <property type="entry name" value="ADENOSYLCOBINAMIDE-GDP RIBAZOLETRANSFERASE"/>
    <property type="match status" value="1"/>
</dbReference>
<name>A0A6B3VVD3_9BACI</name>
<organism evidence="20 21">
    <name type="scientific">Bacillus aquiflavi</name>
    <dbReference type="NCBI Taxonomy" id="2672567"/>
    <lineage>
        <taxon>Bacteria</taxon>
        <taxon>Bacillati</taxon>
        <taxon>Bacillota</taxon>
        <taxon>Bacilli</taxon>
        <taxon>Bacillales</taxon>
        <taxon>Bacillaceae</taxon>
        <taxon>Bacillus</taxon>
    </lineage>
</organism>
<evidence type="ECO:0000256" key="11">
    <source>
        <dbReference type="ARBA" id="ARBA00022842"/>
    </source>
</evidence>
<feature type="transmembrane region" description="Helical" evidence="19">
    <location>
        <begin position="62"/>
        <end position="85"/>
    </location>
</feature>
<dbReference type="EMBL" id="JAAIWN010000012">
    <property type="protein sequence ID" value="NEY81218.1"/>
    <property type="molecule type" value="Genomic_DNA"/>
</dbReference>
<feature type="transmembrane region" description="Helical" evidence="19">
    <location>
        <begin position="205"/>
        <end position="223"/>
    </location>
</feature>